<dbReference type="RefSeq" id="XP_002112698.1">
    <property type="nucleotide sequence ID" value="XM_002112662.1"/>
</dbReference>
<reference evidence="2 3" key="1">
    <citation type="journal article" date="2008" name="Nature">
        <title>The Trichoplax genome and the nature of placozoans.</title>
        <authorList>
            <person name="Srivastava M."/>
            <person name="Begovic E."/>
            <person name="Chapman J."/>
            <person name="Putnam N.H."/>
            <person name="Hellsten U."/>
            <person name="Kawashima T."/>
            <person name="Kuo A."/>
            <person name="Mitros T."/>
            <person name="Salamov A."/>
            <person name="Carpenter M.L."/>
            <person name="Signorovitch A.Y."/>
            <person name="Moreno M.A."/>
            <person name="Kamm K."/>
            <person name="Grimwood J."/>
            <person name="Schmutz J."/>
            <person name="Shapiro H."/>
            <person name="Grigoriev I.V."/>
            <person name="Buss L.W."/>
            <person name="Schierwater B."/>
            <person name="Dellaporta S.L."/>
            <person name="Rokhsar D.S."/>
        </authorList>
    </citation>
    <scope>NUCLEOTIDE SEQUENCE [LARGE SCALE GENOMIC DNA]</scope>
    <source>
        <strain evidence="2 3">Grell-BS-1999</strain>
    </source>
</reference>
<dbReference type="KEGG" id="tad:TRIADDRAFT_56987"/>
<feature type="transmembrane region" description="Helical" evidence="1">
    <location>
        <begin position="28"/>
        <end position="51"/>
    </location>
</feature>
<sequence>MLKYHLPHCLSGFMLLDKELHENVSTAYLIHFFILISLALVGVIADTIFVFELIRDNNRYLEILTLLNQSNVLQPFDKSLTCNQTINYQTFHDDYLSYNYSTIIYLILYTLGLVVAFVFICNIILWTVLKYHKQTPLLFRYVNSLAAFVLAFHQNIPQVIFLFAIIGLRHSPQGLYCAECLLTRQCVQSDASILTRSYGGTARFLSIMIYAIYYGAIELNSHVGKTKSESSDKTIFQESSVSKHWLTVQQKFYYLPVAIIYTLAYILHKILHFPVAEFESNGRCPHGLEFLRGSFWASFTATGTAILAIKANLENLAGSLFPVEDLGKMETITTVIIIILAYFITIAIITVVMVIKSQMKSGQTYFTAAMILLLFFLTAPLLLIMAIVHLLKELIGKY</sequence>
<dbReference type="HOGENOM" id="CLU_693240_0_0_1"/>
<feature type="transmembrane region" description="Helical" evidence="1">
    <location>
        <begin position="334"/>
        <end position="355"/>
    </location>
</feature>
<proteinExistence type="predicted"/>
<gene>
    <name evidence="2" type="ORF">TRIADDRAFT_56987</name>
</gene>
<dbReference type="GeneID" id="6753911"/>
<keyword evidence="1" id="KW-1133">Transmembrane helix</keyword>
<name>B3RX44_TRIAD</name>
<dbReference type="EMBL" id="DS985245">
    <property type="protein sequence ID" value="EDV24808.1"/>
    <property type="molecule type" value="Genomic_DNA"/>
</dbReference>
<keyword evidence="1" id="KW-0472">Membrane</keyword>
<keyword evidence="3" id="KW-1185">Reference proteome</keyword>
<protein>
    <submittedName>
        <fullName evidence="2">Uncharacterized protein</fullName>
    </submittedName>
</protein>
<dbReference type="AlphaFoldDB" id="B3RX44"/>
<evidence type="ECO:0000256" key="1">
    <source>
        <dbReference type="SAM" id="Phobius"/>
    </source>
</evidence>
<feature type="transmembrane region" description="Helical" evidence="1">
    <location>
        <begin position="367"/>
        <end position="391"/>
    </location>
</feature>
<feature type="transmembrane region" description="Helical" evidence="1">
    <location>
        <begin position="103"/>
        <end position="125"/>
    </location>
</feature>
<evidence type="ECO:0000313" key="3">
    <source>
        <dbReference type="Proteomes" id="UP000009022"/>
    </source>
</evidence>
<dbReference type="CTD" id="6753911"/>
<feature type="transmembrane region" description="Helical" evidence="1">
    <location>
        <begin position="145"/>
        <end position="166"/>
    </location>
</feature>
<keyword evidence="1" id="KW-0812">Transmembrane</keyword>
<organism evidence="2 3">
    <name type="scientific">Trichoplax adhaerens</name>
    <name type="common">Trichoplax reptans</name>
    <dbReference type="NCBI Taxonomy" id="10228"/>
    <lineage>
        <taxon>Eukaryota</taxon>
        <taxon>Metazoa</taxon>
        <taxon>Placozoa</taxon>
        <taxon>Uniplacotomia</taxon>
        <taxon>Trichoplacea</taxon>
        <taxon>Trichoplacidae</taxon>
        <taxon>Trichoplax</taxon>
    </lineage>
</organism>
<feature type="transmembrane region" description="Helical" evidence="1">
    <location>
        <begin position="252"/>
        <end position="275"/>
    </location>
</feature>
<feature type="transmembrane region" description="Helical" evidence="1">
    <location>
        <begin position="295"/>
        <end position="313"/>
    </location>
</feature>
<dbReference type="Proteomes" id="UP000009022">
    <property type="component" value="Unassembled WGS sequence"/>
</dbReference>
<evidence type="ECO:0000313" key="2">
    <source>
        <dbReference type="EMBL" id="EDV24808.1"/>
    </source>
</evidence>
<accession>B3RX44</accession>
<dbReference type="InParanoid" id="B3RX44"/>